<evidence type="ECO:0000256" key="2">
    <source>
        <dbReference type="ARBA" id="ARBA00022764"/>
    </source>
</evidence>
<keyword evidence="5" id="KW-1185">Reference proteome</keyword>
<feature type="signal peptide" evidence="3">
    <location>
        <begin position="1"/>
        <end position="25"/>
    </location>
</feature>
<evidence type="ECO:0000256" key="3">
    <source>
        <dbReference type="SAM" id="SignalP"/>
    </source>
</evidence>
<evidence type="ECO:0000313" key="4">
    <source>
        <dbReference type="EMBL" id="PZV37183.1"/>
    </source>
</evidence>
<keyword evidence="2" id="KW-0574">Periplasm</keyword>
<dbReference type="PANTHER" id="PTHR30222">
    <property type="entry name" value="SPERMIDINE/PUTRESCINE-BINDING PERIPLASMIC PROTEIN"/>
    <property type="match status" value="1"/>
</dbReference>
<dbReference type="PANTHER" id="PTHR30222:SF2">
    <property type="entry name" value="ABC TRANSPORTER SUBSTRATE-BINDING PROTEIN"/>
    <property type="match status" value="1"/>
</dbReference>
<dbReference type="Pfam" id="PF13416">
    <property type="entry name" value="SBP_bac_8"/>
    <property type="match status" value="1"/>
</dbReference>
<gene>
    <name evidence="4" type="ORF">B5V02_17705</name>
</gene>
<sequence>MHSRLFQILAFASVAAIGATLPAAARDFTVVAGGGSFQALQKEVFFAPFAKDAGVPVVDDSWDNGIGILRAKAAMPDGGWDVIQVESEEQQIGCDEGLFVELDTSRLPPASALVPGSLSHCGVGAIIYNFVLGYDATALKTAPKDWKDFFDLQAFPGKRALRGSPKGNLEIALMADGVAPKDVYATLSTDAGVERAFAKLDSIKSSLIFWKSGAQPIQMLSSGEVTMTTSYNGRVTNAVRNDKKNFGLVWNQSLQTVDSWVIMKNSPFVDLAYRFLKDYQKPERQKLLPAGQPIGITSLAALKEIDPSVLTDLPTSPANAANVLQLDDRFWVDNTDALTARWAAWSGQ</sequence>
<name>A0A2W7CL11_9HYPH</name>
<accession>A0A2W7CL11</accession>
<dbReference type="OrthoDB" id="9815444at2"/>
<organism evidence="4 5">
    <name type="scientific">Mesorhizobium kowhaii</name>
    <dbReference type="NCBI Taxonomy" id="1300272"/>
    <lineage>
        <taxon>Bacteria</taxon>
        <taxon>Pseudomonadati</taxon>
        <taxon>Pseudomonadota</taxon>
        <taxon>Alphaproteobacteria</taxon>
        <taxon>Hyphomicrobiales</taxon>
        <taxon>Phyllobacteriaceae</taxon>
        <taxon>Mesorhizobium</taxon>
    </lineage>
</organism>
<protein>
    <submittedName>
        <fullName evidence="4">Spermidine/putrescine ABC transporter substrate-binding protein</fullName>
    </submittedName>
</protein>
<dbReference type="Gene3D" id="3.40.190.10">
    <property type="entry name" value="Periplasmic binding protein-like II"/>
    <property type="match status" value="2"/>
</dbReference>
<evidence type="ECO:0000256" key="1">
    <source>
        <dbReference type="ARBA" id="ARBA00022729"/>
    </source>
</evidence>
<dbReference type="EMBL" id="MZXV01000034">
    <property type="protein sequence ID" value="PZV37183.1"/>
    <property type="molecule type" value="Genomic_DNA"/>
</dbReference>
<proteinExistence type="predicted"/>
<dbReference type="Proteomes" id="UP000248616">
    <property type="component" value="Unassembled WGS sequence"/>
</dbReference>
<dbReference type="InterPro" id="IPR006059">
    <property type="entry name" value="SBP"/>
</dbReference>
<evidence type="ECO:0000313" key="5">
    <source>
        <dbReference type="Proteomes" id="UP000248616"/>
    </source>
</evidence>
<keyword evidence="1 3" id="KW-0732">Signal</keyword>
<dbReference type="CDD" id="cd13589">
    <property type="entry name" value="PBP2_polyamine_RpCGA009"/>
    <property type="match status" value="1"/>
</dbReference>
<dbReference type="AlphaFoldDB" id="A0A2W7CL11"/>
<comment type="caution">
    <text evidence="4">The sequence shown here is derived from an EMBL/GenBank/DDBJ whole genome shotgun (WGS) entry which is preliminary data.</text>
</comment>
<reference evidence="5" key="1">
    <citation type="submission" date="2017-03" db="EMBL/GenBank/DDBJ databases">
        <authorList>
            <person name="Safronova V.I."/>
            <person name="Sazanova A.L."/>
            <person name="Chirak E.R."/>
        </authorList>
    </citation>
    <scope>NUCLEOTIDE SEQUENCE [LARGE SCALE GENOMIC DNA]</scope>
    <source>
        <strain evidence="5">Ach-343</strain>
    </source>
</reference>
<feature type="chain" id="PRO_5015862422" evidence="3">
    <location>
        <begin position="26"/>
        <end position="348"/>
    </location>
</feature>
<dbReference type="RefSeq" id="WP_111545498.1">
    <property type="nucleotide sequence ID" value="NZ_MZXV01000034.1"/>
</dbReference>
<dbReference type="SUPFAM" id="SSF53850">
    <property type="entry name" value="Periplasmic binding protein-like II"/>
    <property type="match status" value="1"/>
</dbReference>